<accession>A0A017TE49</accession>
<dbReference type="EMBL" id="ASRX01000012">
    <property type="protein sequence ID" value="EYF07080.1"/>
    <property type="molecule type" value="Genomic_DNA"/>
</dbReference>
<sequence length="49" mass="5708">MRTLRHAVLTPWRRLRRSLEKSAELQAFQVRDPLPIVGFRPSPRAARAV</sequence>
<dbReference type="Proteomes" id="UP000019678">
    <property type="component" value="Unassembled WGS sequence"/>
</dbReference>
<dbReference type="AlphaFoldDB" id="A0A017TE49"/>
<protein>
    <submittedName>
        <fullName evidence="1">Uncharacterized protein</fullName>
    </submittedName>
</protein>
<reference evidence="1 2" key="1">
    <citation type="submission" date="2013-05" db="EMBL/GenBank/DDBJ databases">
        <title>Genome assembly of Chondromyces apiculatus DSM 436.</title>
        <authorList>
            <person name="Sharma G."/>
            <person name="Khatri I."/>
            <person name="Kaur C."/>
            <person name="Mayilraj S."/>
            <person name="Subramanian S."/>
        </authorList>
    </citation>
    <scope>NUCLEOTIDE SEQUENCE [LARGE SCALE GENOMIC DNA]</scope>
    <source>
        <strain evidence="1 2">DSM 436</strain>
    </source>
</reference>
<proteinExistence type="predicted"/>
<dbReference type="STRING" id="1192034.CAP_1011"/>
<evidence type="ECO:0000313" key="2">
    <source>
        <dbReference type="Proteomes" id="UP000019678"/>
    </source>
</evidence>
<evidence type="ECO:0000313" key="1">
    <source>
        <dbReference type="EMBL" id="EYF07080.1"/>
    </source>
</evidence>
<organism evidence="1 2">
    <name type="scientific">Chondromyces apiculatus DSM 436</name>
    <dbReference type="NCBI Taxonomy" id="1192034"/>
    <lineage>
        <taxon>Bacteria</taxon>
        <taxon>Pseudomonadati</taxon>
        <taxon>Myxococcota</taxon>
        <taxon>Polyangia</taxon>
        <taxon>Polyangiales</taxon>
        <taxon>Polyangiaceae</taxon>
        <taxon>Chondromyces</taxon>
    </lineage>
</organism>
<name>A0A017TE49_9BACT</name>
<gene>
    <name evidence="1" type="ORF">CAP_1011</name>
</gene>
<keyword evidence="2" id="KW-1185">Reference proteome</keyword>
<comment type="caution">
    <text evidence="1">The sequence shown here is derived from an EMBL/GenBank/DDBJ whole genome shotgun (WGS) entry which is preliminary data.</text>
</comment>